<proteinExistence type="predicted"/>
<evidence type="ECO:0000313" key="2">
    <source>
        <dbReference type="Proteomes" id="UP000805193"/>
    </source>
</evidence>
<protein>
    <submittedName>
        <fullName evidence="1">Uncharacterized protein</fullName>
    </submittedName>
</protein>
<organism evidence="1 2">
    <name type="scientific">Ixodes persulcatus</name>
    <name type="common">Taiga tick</name>
    <dbReference type="NCBI Taxonomy" id="34615"/>
    <lineage>
        <taxon>Eukaryota</taxon>
        <taxon>Metazoa</taxon>
        <taxon>Ecdysozoa</taxon>
        <taxon>Arthropoda</taxon>
        <taxon>Chelicerata</taxon>
        <taxon>Arachnida</taxon>
        <taxon>Acari</taxon>
        <taxon>Parasitiformes</taxon>
        <taxon>Ixodida</taxon>
        <taxon>Ixodoidea</taxon>
        <taxon>Ixodidae</taxon>
        <taxon>Ixodinae</taxon>
        <taxon>Ixodes</taxon>
    </lineage>
</organism>
<sequence length="1050" mass="113956">MAAIWHCLNHYAFADATFLAERLYAEVHTDESLHLLATCHYRAGNKVSAYSLLRSHGCRLPQSRFLLARCCLDLRKFSEAEQALDVDTGLASRTSAKAGLDEVAGSFGDSASFALALVGQLCSRTERSARAVEAFRRSLKLNPFLWSSYESLVNLGDTPNPAEIFSVSSLDNFNLCQGSNPLVNFVNKTNVDFVAEDIKMVASQGMGQSKLSVLPLPCDASPAVQAPLLVVRSGFLTPQGDCSPLPVTPDLGCEPLLTGVKAPAKQHLSSIKGVRSILGGCGGAQSPVGFVSGQGLSILSKVEQFHVARIMSRDVTRCTAGAPDDAAVAGSAATARLAGLHVPEENRPIAMQKESEIAPQRRRRAAKLNSDPEVVAQQLAVQRRKTEQKKAKRAAETSEQGRNEAERRARPSQQQQQQDAVDDVKARQLTDYTVKLSESASATRSFETDFTGSVGADTSALCQHRSSADTAIVWHKVGIESAPRLALRPTCEQGLGTPAAGSFTGMLAYVTPTSQNILESIVKEPCPPIKKSLSRKPQGLNTAKVQIFSQSSNNNVLQTPPTAGFPSSGLSSVRRSSRLFSSSNSVKENNKGSSSPKALRGLAAKSPSSKKTKPSRGALRGSGPPNTPASATPVGVVASGGVVGESEFNELNKMEPPPAVSLAQTVLSMQRASAEGLMELLQDLGRAQLYLGQYRVKQAIETLQDLPPHQYSTGWVLAALGRAYFELGEYDKAVRVFEELRTLEPYRLKGLEYYSTSLWHLQREVHLSTLAQELMDLDKNAATTCAVAGNCFSLQREHETAVKFLQRAVQVDPDFTYAYTLLGHELISVEEVDKGLASFRNAILVDPRHYNAWYGAGMIYYKQQQYLLAEMHFKRALNINPQSSVLLCHIAVVQHALKKTEMSLTTLNSAMTMEPRNPLCKFHRARQLKELDELKQMVPKESLVYFLCGKVHKKLGNTHLALMNFSWAMDLDPKGANNQIKESIDKRGSPEDEDNDASLLSPSATTPHNLPADDSGSVGSGAVDPDSSHGSSVADFNDMHLQSMESDEGF</sequence>
<dbReference type="Proteomes" id="UP000805193">
    <property type="component" value="Unassembled WGS sequence"/>
</dbReference>
<name>A0AC60PZU7_IXOPE</name>
<gene>
    <name evidence="1" type="ORF">HPB47_026044</name>
</gene>
<accession>A0AC60PZU7</accession>
<dbReference type="EMBL" id="JABSTQ010009678">
    <property type="protein sequence ID" value="KAG0426862.1"/>
    <property type="molecule type" value="Genomic_DNA"/>
</dbReference>
<evidence type="ECO:0000313" key="1">
    <source>
        <dbReference type="EMBL" id="KAG0426862.1"/>
    </source>
</evidence>
<reference evidence="1 2" key="1">
    <citation type="journal article" date="2020" name="Cell">
        <title>Large-Scale Comparative Analyses of Tick Genomes Elucidate Their Genetic Diversity and Vector Capacities.</title>
        <authorList>
            <consortium name="Tick Genome and Microbiome Consortium (TIGMIC)"/>
            <person name="Jia N."/>
            <person name="Wang J."/>
            <person name="Shi W."/>
            <person name="Du L."/>
            <person name="Sun Y."/>
            <person name="Zhan W."/>
            <person name="Jiang J.F."/>
            <person name="Wang Q."/>
            <person name="Zhang B."/>
            <person name="Ji P."/>
            <person name="Bell-Sakyi L."/>
            <person name="Cui X.M."/>
            <person name="Yuan T.T."/>
            <person name="Jiang B.G."/>
            <person name="Yang W.F."/>
            <person name="Lam T.T."/>
            <person name="Chang Q.C."/>
            <person name="Ding S.J."/>
            <person name="Wang X.J."/>
            <person name="Zhu J.G."/>
            <person name="Ruan X.D."/>
            <person name="Zhao L."/>
            <person name="Wei J.T."/>
            <person name="Ye R.Z."/>
            <person name="Que T.C."/>
            <person name="Du C.H."/>
            <person name="Zhou Y.H."/>
            <person name="Cheng J.X."/>
            <person name="Dai P.F."/>
            <person name="Guo W.B."/>
            <person name="Han X.H."/>
            <person name="Huang E.J."/>
            <person name="Li L.F."/>
            <person name="Wei W."/>
            <person name="Gao Y.C."/>
            <person name="Liu J.Z."/>
            <person name="Shao H.Z."/>
            <person name="Wang X."/>
            <person name="Wang C.C."/>
            <person name="Yang T.C."/>
            <person name="Huo Q.B."/>
            <person name="Li W."/>
            <person name="Chen H.Y."/>
            <person name="Chen S.E."/>
            <person name="Zhou L.G."/>
            <person name="Ni X.B."/>
            <person name="Tian J.H."/>
            <person name="Sheng Y."/>
            <person name="Liu T."/>
            <person name="Pan Y.S."/>
            <person name="Xia L.Y."/>
            <person name="Li J."/>
            <person name="Zhao F."/>
            <person name="Cao W.C."/>
        </authorList>
    </citation>
    <scope>NUCLEOTIDE SEQUENCE [LARGE SCALE GENOMIC DNA]</scope>
    <source>
        <strain evidence="1">Iper-2018</strain>
    </source>
</reference>
<keyword evidence="2" id="KW-1185">Reference proteome</keyword>
<comment type="caution">
    <text evidence="1">The sequence shown here is derived from an EMBL/GenBank/DDBJ whole genome shotgun (WGS) entry which is preliminary data.</text>
</comment>